<keyword evidence="4" id="KW-1185">Reference proteome</keyword>
<dbReference type="InterPro" id="IPR036291">
    <property type="entry name" value="NAD(P)-bd_dom_sf"/>
</dbReference>
<evidence type="ECO:0000256" key="1">
    <source>
        <dbReference type="ARBA" id="ARBA00006484"/>
    </source>
</evidence>
<dbReference type="AlphaFoldDB" id="A0A6N4W618"/>
<dbReference type="PANTHER" id="PTHR24321:SF14">
    <property type="entry name" value="SHORT-CHAIN TYPE DEHYDROGENASE_REDUCTASE BLR2146-RELATED"/>
    <property type="match status" value="1"/>
</dbReference>
<name>A0A6N4W618_9MYCO</name>
<dbReference type="Gene3D" id="3.40.50.720">
    <property type="entry name" value="NAD(P)-binding Rossmann-like Domain"/>
    <property type="match status" value="1"/>
</dbReference>
<protein>
    <submittedName>
        <fullName evidence="3">Putative short-chain type dehydrogenase/reductase</fullName>
    </submittedName>
</protein>
<evidence type="ECO:0000313" key="4">
    <source>
        <dbReference type="Proteomes" id="UP000467249"/>
    </source>
</evidence>
<organism evidence="3 4">
    <name type="scientific">Mycolicibacterium anyangense</name>
    <dbReference type="NCBI Taxonomy" id="1431246"/>
    <lineage>
        <taxon>Bacteria</taxon>
        <taxon>Bacillati</taxon>
        <taxon>Actinomycetota</taxon>
        <taxon>Actinomycetes</taxon>
        <taxon>Mycobacteriales</taxon>
        <taxon>Mycobacteriaceae</taxon>
        <taxon>Mycolicibacterium</taxon>
    </lineage>
</organism>
<dbReference type="NCBIfam" id="NF005559">
    <property type="entry name" value="PRK07231.1"/>
    <property type="match status" value="1"/>
</dbReference>
<dbReference type="KEGG" id="many:MANY_08940"/>
<dbReference type="PRINTS" id="PR00080">
    <property type="entry name" value="SDRFAMILY"/>
</dbReference>
<accession>A0A6N4W618</accession>
<dbReference type="InterPro" id="IPR002347">
    <property type="entry name" value="SDR_fam"/>
</dbReference>
<dbReference type="EMBL" id="AP022620">
    <property type="protein sequence ID" value="BBZ75557.1"/>
    <property type="molecule type" value="Genomic_DNA"/>
</dbReference>
<sequence>MADLQGKVSIVTGAGSGIGAVAAEMFAAEGSAVVVADLNDVAAHTVAESIRANGGQAIGVGFDLADVDSIEALMASAEAAFGGIDVLFNNAAATHLAAERDLPIALADHHVWNESLRINVTGTMACIRAGVPRLIERGGGAIVNTASGAGLTGDIGHPAYGASKAAIIRMTTYAALEFGSRGVRCNAIAPGLIVTPATEQTWAAGPMRDIMVRQHVTGRLGTPQDIANAAVFLASEKSSFITGQVLCVDGGILSHAPYAADVAELMAHG</sequence>
<dbReference type="FunFam" id="3.40.50.720:FF:000084">
    <property type="entry name" value="Short-chain dehydrogenase reductase"/>
    <property type="match status" value="1"/>
</dbReference>
<dbReference type="GO" id="GO:0016491">
    <property type="term" value="F:oxidoreductase activity"/>
    <property type="evidence" value="ECO:0007669"/>
    <property type="project" value="UniProtKB-KW"/>
</dbReference>
<dbReference type="PRINTS" id="PR00081">
    <property type="entry name" value="GDHRDH"/>
</dbReference>
<gene>
    <name evidence="3" type="ORF">MANY_08940</name>
</gene>
<dbReference type="Pfam" id="PF13561">
    <property type="entry name" value="adh_short_C2"/>
    <property type="match status" value="1"/>
</dbReference>
<dbReference type="SUPFAM" id="SSF51735">
    <property type="entry name" value="NAD(P)-binding Rossmann-fold domains"/>
    <property type="match status" value="1"/>
</dbReference>
<dbReference type="PANTHER" id="PTHR24321">
    <property type="entry name" value="DEHYDROGENASES, SHORT CHAIN"/>
    <property type="match status" value="1"/>
</dbReference>
<keyword evidence="2" id="KW-0560">Oxidoreductase</keyword>
<evidence type="ECO:0000256" key="2">
    <source>
        <dbReference type="ARBA" id="ARBA00023002"/>
    </source>
</evidence>
<dbReference type="RefSeq" id="WP_163803143.1">
    <property type="nucleotide sequence ID" value="NZ_AP022620.1"/>
</dbReference>
<reference evidence="3 4" key="1">
    <citation type="journal article" date="2019" name="Emerg. Microbes Infect.">
        <title>Comprehensive subspecies identification of 175 nontuberculous mycobacteria species based on 7547 genomic profiles.</title>
        <authorList>
            <person name="Matsumoto Y."/>
            <person name="Kinjo T."/>
            <person name="Motooka D."/>
            <person name="Nabeya D."/>
            <person name="Jung N."/>
            <person name="Uechi K."/>
            <person name="Horii T."/>
            <person name="Iida T."/>
            <person name="Fujita J."/>
            <person name="Nakamura S."/>
        </authorList>
    </citation>
    <scope>NUCLEOTIDE SEQUENCE [LARGE SCALE GENOMIC DNA]</scope>
    <source>
        <strain evidence="3 4">JCM 30275</strain>
    </source>
</reference>
<proteinExistence type="inferred from homology"/>
<dbReference type="Proteomes" id="UP000467249">
    <property type="component" value="Chromosome"/>
</dbReference>
<comment type="similarity">
    <text evidence="1">Belongs to the short-chain dehydrogenases/reductases (SDR) family.</text>
</comment>
<evidence type="ECO:0000313" key="3">
    <source>
        <dbReference type="EMBL" id="BBZ75557.1"/>
    </source>
</evidence>